<dbReference type="EMBL" id="JANBVO010000032">
    <property type="protein sequence ID" value="KAJ9137920.1"/>
    <property type="molecule type" value="Genomic_DNA"/>
</dbReference>
<evidence type="ECO:0000313" key="3">
    <source>
        <dbReference type="Proteomes" id="UP001174694"/>
    </source>
</evidence>
<keyword evidence="3" id="KW-1185">Reference proteome</keyword>
<organism evidence="2 3">
    <name type="scientific">Pleurostoma richardsiae</name>
    <dbReference type="NCBI Taxonomy" id="41990"/>
    <lineage>
        <taxon>Eukaryota</taxon>
        <taxon>Fungi</taxon>
        <taxon>Dikarya</taxon>
        <taxon>Ascomycota</taxon>
        <taxon>Pezizomycotina</taxon>
        <taxon>Sordariomycetes</taxon>
        <taxon>Sordariomycetidae</taxon>
        <taxon>Calosphaeriales</taxon>
        <taxon>Pleurostomataceae</taxon>
        <taxon>Pleurostoma</taxon>
    </lineage>
</organism>
<name>A0AA38RH95_9PEZI</name>
<gene>
    <name evidence="2" type="ORF">NKR23_g8848</name>
</gene>
<evidence type="ECO:0000256" key="1">
    <source>
        <dbReference type="SAM" id="MobiDB-lite"/>
    </source>
</evidence>
<dbReference type="AlphaFoldDB" id="A0AA38RH95"/>
<accession>A0AA38RH95</accession>
<evidence type="ECO:0000313" key="2">
    <source>
        <dbReference type="EMBL" id="KAJ9137920.1"/>
    </source>
</evidence>
<dbReference type="Proteomes" id="UP001174694">
    <property type="component" value="Unassembled WGS sequence"/>
</dbReference>
<comment type="caution">
    <text evidence="2">The sequence shown here is derived from an EMBL/GenBank/DDBJ whole genome shotgun (WGS) entry which is preliminary data.</text>
</comment>
<feature type="region of interest" description="Disordered" evidence="1">
    <location>
        <begin position="53"/>
        <end position="81"/>
    </location>
</feature>
<reference evidence="2" key="1">
    <citation type="submission" date="2022-07" db="EMBL/GenBank/DDBJ databases">
        <title>Fungi with potential for degradation of polypropylene.</title>
        <authorList>
            <person name="Gostincar C."/>
        </authorList>
    </citation>
    <scope>NUCLEOTIDE SEQUENCE</scope>
    <source>
        <strain evidence="2">EXF-13308</strain>
    </source>
</reference>
<sequence length="81" mass="9000">MCRPGWLSSSTPLSLSALTSLSSRRGLFCEADETRPAIDKELNREALIVVGFPPVRPVQRTRSAPHHPGQTRPIGRKRSHE</sequence>
<proteinExistence type="predicted"/>
<protein>
    <submittedName>
        <fullName evidence="2">Uncharacterized protein</fullName>
    </submittedName>
</protein>